<sequence>MLARSADGKFLVLPALTTAHSHAFQRAMRGAAQRPAASSGPRDDFWSWRGAMYRVATGLDPESIERISRVAFRELRAAGVRTVGEFHYVHHRPDGTPYDDRTAMSDAVIRAAKAEGLRIALLRVAYHRAGPGREAEPAQRRFCDARVEDVVRDVESLRAKYENDADVRIGIAPHSVRAVPPEWIRELAAYATTHDLPFHMHVAEQTREIEECLVETGKRPIELLADLGALTKRFVAVHATHLLAHEAELLGRARAFACVCATTEADLGDGLPDLVALRAAGARLCTGVDSHVITDPLADLRALETLPRLASQKRVTFTPASGTPAETLWLAGSIEGAVSCGFEDDGGTLRIPVDHPALALVEEELMLDAIVFGGSSAMVASIAT</sequence>
<dbReference type="Pfam" id="PF01979">
    <property type="entry name" value="Amidohydro_1"/>
    <property type="match status" value="1"/>
</dbReference>
<keyword evidence="2" id="KW-0479">Metal-binding</keyword>
<dbReference type="EMBL" id="CP012333">
    <property type="protein sequence ID" value="AKU94119.1"/>
    <property type="molecule type" value="Genomic_DNA"/>
</dbReference>
<name>A0A0K1PLY1_9BACT</name>
<dbReference type="SUPFAM" id="SSF51556">
    <property type="entry name" value="Metallo-dependent hydrolases"/>
    <property type="match status" value="1"/>
</dbReference>
<keyword evidence="4" id="KW-0862">Zinc</keyword>
<accession>A0A0K1PLY1</accession>
<dbReference type="Proteomes" id="UP000064967">
    <property type="component" value="Chromosome"/>
</dbReference>
<reference evidence="6 7" key="1">
    <citation type="submission" date="2015-08" db="EMBL/GenBank/DDBJ databases">
        <authorList>
            <person name="Babu N.S."/>
            <person name="Beckwith C.J."/>
            <person name="Beseler K.G."/>
            <person name="Brison A."/>
            <person name="Carone J.V."/>
            <person name="Caskin T.P."/>
            <person name="Diamond M."/>
            <person name="Durham M.E."/>
            <person name="Foxe J.M."/>
            <person name="Go M."/>
            <person name="Henderson B.A."/>
            <person name="Jones I.B."/>
            <person name="McGettigan J.A."/>
            <person name="Micheletti S.J."/>
            <person name="Nasrallah M.E."/>
            <person name="Ortiz D."/>
            <person name="Piller C.R."/>
            <person name="Privatt S.R."/>
            <person name="Schneider S.L."/>
            <person name="Sharp S."/>
            <person name="Smith T.C."/>
            <person name="Stanton J.D."/>
            <person name="Ullery H.E."/>
            <person name="Wilson R.J."/>
            <person name="Serrano M.G."/>
            <person name="Buck G."/>
            <person name="Lee V."/>
            <person name="Wang Y."/>
            <person name="Carvalho R."/>
            <person name="Voegtly L."/>
            <person name="Shi R."/>
            <person name="Duckworth R."/>
            <person name="Johnson A."/>
            <person name="Loviza R."/>
            <person name="Walstead R."/>
            <person name="Shah Z."/>
            <person name="Kiflezghi M."/>
            <person name="Wade K."/>
            <person name="Ball S.L."/>
            <person name="Bradley K.W."/>
            <person name="Asai D.J."/>
            <person name="Bowman C.A."/>
            <person name="Russell D.A."/>
            <person name="Pope W.H."/>
            <person name="Jacobs-Sera D."/>
            <person name="Hendrix R.W."/>
            <person name="Hatfull G.F."/>
        </authorList>
    </citation>
    <scope>NUCLEOTIDE SEQUENCE [LARGE SCALE GENOMIC DNA]</scope>
    <source>
        <strain evidence="6 7">DSM 27648</strain>
    </source>
</reference>
<dbReference type="NCBIfam" id="NF006681">
    <property type="entry name" value="PRK09229.1-2"/>
    <property type="match status" value="1"/>
</dbReference>
<dbReference type="PATRIC" id="fig|1391654.3.peg.791"/>
<dbReference type="InterPro" id="IPR011059">
    <property type="entry name" value="Metal-dep_hydrolase_composite"/>
</dbReference>
<dbReference type="GO" id="GO:0019239">
    <property type="term" value="F:deaminase activity"/>
    <property type="evidence" value="ECO:0007669"/>
    <property type="project" value="TreeGrafter"/>
</dbReference>
<dbReference type="PANTHER" id="PTHR11271:SF48">
    <property type="entry name" value="AMIDOHYDROLASE-RELATED DOMAIN-CONTAINING PROTEIN"/>
    <property type="match status" value="1"/>
</dbReference>
<evidence type="ECO:0000256" key="4">
    <source>
        <dbReference type="ARBA" id="ARBA00022833"/>
    </source>
</evidence>
<proteinExistence type="predicted"/>
<evidence type="ECO:0000313" key="6">
    <source>
        <dbReference type="EMBL" id="AKU94119.1"/>
    </source>
</evidence>
<evidence type="ECO:0000313" key="7">
    <source>
        <dbReference type="Proteomes" id="UP000064967"/>
    </source>
</evidence>
<feature type="domain" description="Amidohydrolase-related" evidence="5">
    <location>
        <begin position="11"/>
        <end position="350"/>
    </location>
</feature>
<dbReference type="STRING" id="1391654.AKJ09_00783"/>
<dbReference type="OrthoDB" id="9807210at2"/>
<dbReference type="KEGG" id="llu:AKJ09_00783"/>
<evidence type="ECO:0000256" key="1">
    <source>
        <dbReference type="ARBA" id="ARBA00001947"/>
    </source>
</evidence>
<dbReference type="AlphaFoldDB" id="A0A0K1PLY1"/>
<gene>
    <name evidence="6" type="ORF">AKJ09_00783</name>
</gene>
<dbReference type="InterPro" id="IPR051607">
    <property type="entry name" value="Metallo-dep_hydrolases"/>
</dbReference>
<keyword evidence="7" id="KW-1185">Reference proteome</keyword>
<dbReference type="Gene3D" id="2.30.40.10">
    <property type="entry name" value="Urease, subunit C, domain 1"/>
    <property type="match status" value="1"/>
</dbReference>
<dbReference type="GO" id="GO:0046872">
    <property type="term" value="F:metal ion binding"/>
    <property type="evidence" value="ECO:0007669"/>
    <property type="project" value="UniProtKB-KW"/>
</dbReference>
<dbReference type="PANTHER" id="PTHR11271">
    <property type="entry name" value="GUANINE DEAMINASE"/>
    <property type="match status" value="1"/>
</dbReference>
<comment type="cofactor">
    <cofactor evidence="1">
        <name>Zn(2+)</name>
        <dbReference type="ChEBI" id="CHEBI:29105"/>
    </cofactor>
</comment>
<evidence type="ECO:0000259" key="5">
    <source>
        <dbReference type="Pfam" id="PF01979"/>
    </source>
</evidence>
<dbReference type="GO" id="GO:0005829">
    <property type="term" value="C:cytosol"/>
    <property type="evidence" value="ECO:0007669"/>
    <property type="project" value="TreeGrafter"/>
</dbReference>
<dbReference type="InterPro" id="IPR032466">
    <property type="entry name" value="Metal_Hydrolase"/>
</dbReference>
<protein>
    <submittedName>
        <fullName evidence="6">Formiminoglutamic iminohydrolase</fullName>
    </submittedName>
</protein>
<keyword evidence="3 6" id="KW-0378">Hydrolase</keyword>
<organism evidence="6 7">
    <name type="scientific">Labilithrix luteola</name>
    <dbReference type="NCBI Taxonomy" id="1391654"/>
    <lineage>
        <taxon>Bacteria</taxon>
        <taxon>Pseudomonadati</taxon>
        <taxon>Myxococcota</taxon>
        <taxon>Polyangia</taxon>
        <taxon>Polyangiales</taxon>
        <taxon>Labilitrichaceae</taxon>
        <taxon>Labilithrix</taxon>
    </lineage>
</organism>
<evidence type="ECO:0000256" key="3">
    <source>
        <dbReference type="ARBA" id="ARBA00022801"/>
    </source>
</evidence>
<dbReference type="InterPro" id="IPR006680">
    <property type="entry name" value="Amidohydro-rel"/>
</dbReference>
<dbReference type="Gene3D" id="3.20.20.140">
    <property type="entry name" value="Metal-dependent hydrolases"/>
    <property type="match status" value="1"/>
</dbReference>
<evidence type="ECO:0000256" key="2">
    <source>
        <dbReference type="ARBA" id="ARBA00022723"/>
    </source>
</evidence>